<accession>A0ABP8T2U0</accession>
<feature type="compositionally biased region" description="Basic and acidic residues" evidence="1">
    <location>
        <begin position="7"/>
        <end position="28"/>
    </location>
</feature>
<name>A0ABP8T2U0_9ACTN</name>
<protein>
    <submittedName>
        <fullName evidence="2">Uncharacterized protein</fullName>
    </submittedName>
</protein>
<feature type="region of interest" description="Disordered" evidence="1">
    <location>
        <begin position="1"/>
        <end position="64"/>
    </location>
</feature>
<evidence type="ECO:0000313" key="3">
    <source>
        <dbReference type="Proteomes" id="UP001500307"/>
    </source>
</evidence>
<evidence type="ECO:0000256" key="1">
    <source>
        <dbReference type="SAM" id="MobiDB-lite"/>
    </source>
</evidence>
<evidence type="ECO:0000313" key="2">
    <source>
        <dbReference type="EMBL" id="GAA4580454.1"/>
    </source>
</evidence>
<organism evidence="2 3">
    <name type="scientific">Micromonospora coerulea</name>
    <dbReference type="NCBI Taxonomy" id="47856"/>
    <lineage>
        <taxon>Bacteria</taxon>
        <taxon>Bacillati</taxon>
        <taxon>Actinomycetota</taxon>
        <taxon>Actinomycetes</taxon>
        <taxon>Micromonosporales</taxon>
        <taxon>Micromonosporaceae</taxon>
        <taxon>Micromonospora</taxon>
    </lineage>
</organism>
<sequence length="103" mass="11800">MMPVESDAERLRGGRAARDALDDTKIWPEEDFPYLPVGNDDAEPQHHHPTRTSTSDRPLWPDWPEADESYREHIQETMVRHVSQCDEQYGRRVAEGLGSSVNA</sequence>
<dbReference type="Proteomes" id="UP001500307">
    <property type="component" value="Unassembled WGS sequence"/>
</dbReference>
<dbReference type="InterPro" id="IPR020835">
    <property type="entry name" value="Catalase_sf"/>
</dbReference>
<comment type="caution">
    <text evidence="2">The sequence shown here is derived from an EMBL/GenBank/DDBJ whole genome shotgun (WGS) entry which is preliminary data.</text>
</comment>
<gene>
    <name evidence="2" type="ORF">GCM10023176_60060</name>
</gene>
<dbReference type="SUPFAM" id="SSF56634">
    <property type="entry name" value="Heme-dependent catalase-like"/>
    <property type="match status" value="1"/>
</dbReference>
<proteinExistence type="predicted"/>
<keyword evidence="3" id="KW-1185">Reference proteome</keyword>
<dbReference type="EMBL" id="BAABGU010000060">
    <property type="protein sequence ID" value="GAA4580454.1"/>
    <property type="molecule type" value="Genomic_DNA"/>
</dbReference>
<reference evidence="3" key="1">
    <citation type="journal article" date="2019" name="Int. J. Syst. Evol. Microbiol.">
        <title>The Global Catalogue of Microorganisms (GCM) 10K type strain sequencing project: providing services to taxonomists for standard genome sequencing and annotation.</title>
        <authorList>
            <consortium name="The Broad Institute Genomics Platform"/>
            <consortium name="The Broad Institute Genome Sequencing Center for Infectious Disease"/>
            <person name="Wu L."/>
            <person name="Ma J."/>
        </authorList>
    </citation>
    <scope>NUCLEOTIDE SEQUENCE [LARGE SCALE GENOMIC DNA]</scope>
    <source>
        <strain evidence="3">JCM 3175</strain>
    </source>
</reference>